<reference evidence="1 2" key="1">
    <citation type="journal article" date="2013" name="Genome Announc.">
        <title>Complete Genome Sequence of Glaciecola psychrophila Strain 170T.</title>
        <authorList>
            <person name="Yin J."/>
            <person name="Chen J."/>
            <person name="Liu G."/>
            <person name="Yu Y."/>
            <person name="Song L."/>
            <person name="Wang X."/>
            <person name="Qu X."/>
        </authorList>
    </citation>
    <scope>NUCLEOTIDE SEQUENCE [LARGE SCALE GENOMIC DNA]</scope>
    <source>
        <strain evidence="1 2">170</strain>
    </source>
</reference>
<name>M4RID3_9ALTE</name>
<dbReference type="AlphaFoldDB" id="M4RID3"/>
<dbReference type="PATRIC" id="fig|1129794.4.peg.1197"/>
<protein>
    <submittedName>
        <fullName evidence="1">Sulfotransferase</fullName>
    </submittedName>
</protein>
<proteinExistence type="predicted"/>
<gene>
    <name evidence="1" type="ORF">C427_1206</name>
</gene>
<keyword evidence="2" id="KW-1185">Reference proteome</keyword>
<organism evidence="1 2">
    <name type="scientific">Paraglaciecola psychrophila 170</name>
    <dbReference type="NCBI Taxonomy" id="1129794"/>
    <lineage>
        <taxon>Bacteria</taxon>
        <taxon>Pseudomonadati</taxon>
        <taxon>Pseudomonadota</taxon>
        <taxon>Gammaproteobacteria</taxon>
        <taxon>Alteromonadales</taxon>
        <taxon>Alteromonadaceae</taxon>
        <taxon>Paraglaciecola</taxon>
    </lineage>
</organism>
<dbReference type="GO" id="GO:0016740">
    <property type="term" value="F:transferase activity"/>
    <property type="evidence" value="ECO:0007669"/>
    <property type="project" value="UniProtKB-KW"/>
</dbReference>
<dbReference type="Proteomes" id="UP000011864">
    <property type="component" value="Chromosome"/>
</dbReference>
<evidence type="ECO:0000313" key="2">
    <source>
        <dbReference type="Proteomes" id="UP000011864"/>
    </source>
</evidence>
<dbReference type="HOGENOM" id="CLU_3255312_0_0_6"/>
<dbReference type="STRING" id="1129794.C427_1206"/>
<dbReference type="KEGG" id="gps:C427_1206"/>
<dbReference type="EMBL" id="CP003837">
    <property type="protein sequence ID" value="AGH43315.1"/>
    <property type="molecule type" value="Genomic_DNA"/>
</dbReference>
<evidence type="ECO:0000313" key="1">
    <source>
        <dbReference type="EMBL" id="AGH43315.1"/>
    </source>
</evidence>
<sequence>MANLPIKTKEMHSHHFDSTIWNDFKFRNDDIVISTYAKAGTT</sequence>
<keyword evidence="1" id="KW-0808">Transferase</keyword>
<accession>M4RID3</accession>